<gene>
    <name evidence="1" type="ORF">MLD38_018185</name>
</gene>
<accession>A0ACB9QSZ5</accession>
<sequence>MKEELLEQVQDTGLFRHPSRIFCSTADSQRTLASGIEVNVHENTSGVCCQVAEILCGKSCSFGCTCCRDTRLKCLKTDESRPISILSGTVVSRNTDEHVFEEARLNSTDERIDVLPPRRS</sequence>
<evidence type="ECO:0000313" key="1">
    <source>
        <dbReference type="EMBL" id="KAI4369780.1"/>
    </source>
</evidence>
<dbReference type="Proteomes" id="UP001057402">
    <property type="component" value="Chromosome 5"/>
</dbReference>
<organism evidence="1 2">
    <name type="scientific">Melastoma candidum</name>
    <dbReference type="NCBI Taxonomy" id="119954"/>
    <lineage>
        <taxon>Eukaryota</taxon>
        <taxon>Viridiplantae</taxon>
        <taxon>Streptophyta</taxon>
        <taxon>Embryophyta</taxon>
        <taxon>Tracheophyta</taxon>
        <taxon>Spermatophyta</taxon>
        <taxon>Magnoliopsida</taxon>
        <taxon>eudicotyledons</taxon>
        <taxon>Gunneridae</taxon>
        <taxon>Pentapetalae</taxon>
        <taxon>rosids</taxon>
        <taxon>malvids</taxon>
        <taxon>Myrtales</taxon>
        <taxon>Melastomataceae</taxon>
        <taxon>Melastomatoideae</taxon>
        <taxon>Melastomateae</taxon>
        <taxon>Melastoma</taxon>
    </lineage>
</organism>
<keyword evidence="2" id="KW-1185">Reference proteome</keyword>
<comment type="caution">
    <text evidence="1">The sequence shown here is derived from an EMBL/GenBank/DDBJ whole genome shotgun (WGS) entry which is preliminary data.</text>
</comment>
<proteinExistence type="predicted"/>
<name>A0ACB9QSZ5_9MYRT</name>
<protein>
    <submittedName>
        <fullName evidence="1">Uncharacterized protein</fullName>
    </submittedName>
</protein>
<dbReference type="EMBL" id="CM042884">
    <property type="protein sequence ID" value="KAI4369780.1"/>
    <property type="molecule type" value="Genomic_DNA"/>
</dbReference>
<evidence type="ECO:0000313" key="2">
    <source>
        <dbReference type="Proteomes" id="UP001057402"/>
    </source>
</evidence>
<reference evidence="2" key="1">
    <citation type="journal article" date="2023" name="Front. Plant Sci.">
        <title>Chromosomal-level genome assembly of Melastoma candidum provides insights into trichome evolution.</title>
        <authorList>
            <person name="Zhong Y."/>
            <person name="Wu W."/>
            <person name="Sun C."/>
            <person name="Zou P."/>
            <person name="Liu Y."/>
            <person name="Dai S."/>
            <person name="Zhou R."/>
        </authorList>
    </citation>
    <scope>NUCLEOTIDE SEQUENCE [LARGE SCALE GENOMIC DNA]</scope>
</reference>